<organism evidence="2 3">
    <name type="scientific">Pendulispora brunnea</name>
    <dbReference type="NCBI Taxonomy" id="2905690"/>
    <lineage>
        <taxon>Bacteria</taxon>
        <taxon>Pseudomonadati</taxon>
        <taxon>Myxococcota</taxon>
        <taxon>Myxococcia</taxon>
        <taxon>Myxococcales</taxon>
        <taxon>Sorangiineae</taxon>
        <taxon>Pendulisporaceae</taxon>
        <taxon>Pendulispora</taxon>
    </lineage>
</organism>
<dbReference type="EMBL" id="CP089982">
    <property type="protein sequence ID" value="WXA98572.1"/>
    <property type="molecule type" value="Genomic_DNA"/>
</dbReference>
<evidence type="ECO:0000256" key="1">
    <source>
        <dbReference type="SAM" id="MobiDB-lite"/>
    </source>
</evidence>
<dbReference type="Proteomes" id="UP001379533">
    <property type="component" value="Chromosome"/>
</dbReference>
<sequence>MNDGGKEEASSDQFPAMGDAKTISKRPDGRFDVTCNDGRTEIHTEQELLANQVCLALPPTVDPFDPASCAGPSMTRPEAIALIPPGNTESPDLGDYKLYIRKRRCSALTGCSPWRTPPEEAQSGNLASAKYSPVPYIGEGYDSTYYNVLREGKFRISAANGEIHFLYRGLVYSTNTVYTGSCRLPADGEVTRCRTSSMWGSDHLVRFAGNTLESMSDAHLTTTCFRDAFSGRYTDQADSSFWFELEGVIFGAL</sequence>
<name>A0ABZ2KLN6_9BACT</name>
<evidence type="ECO:0000313" key="3">
    <source>
        <dbReference type="Proteomes" id="UP001379533"/>
    </source>
</evidence>
<protein>
    <submittedName>
        <fullName evidence="2">Uncharacterized protein</fullName>
    </submittedName>
</protein>
<accession>A0ABZ2KLN6</accession>
<evidence type="ECO:0000313" key="2">
    <source>
        <dbReference type="EMBL" id="WXA98572.1"/>
    </source>
</evidence>
<dbReference type="RefSeq" id="WP_394849186.1">
    <property type="nucleotide sequence ID" value="NZ_CP089982.1"/>
</dbReference>
<reference evidence="2 3" key="1">
    <citation type="submission" date="2021-12" db="EMBL/GenBank/DDBJ databases">
        <title>Discovery of the Pendulisporaceae a myxobacterial family with distinct sporulation behavior and unique specialized metabolism.</title>
        <authorList>
            <person name="Garcia R."/>
            <person name="Popoff A."/>
            <person name="Bader C.D."/>
            <person name="Loehr J."/>
            <person name="Walesch S."/>
            <person name="Walt C."/>
            <person name="Boldt J."/>
            <person name="Bunk B."/>
            <person name="Haeckl F.J.F.P.J."/>
            <person name="Gunesch A.P."/>
            <person name="Birkelbach J."/>
            <person name="Nuebel U."/>
            <person name="Pietschmann T."/>
            <person name="Bach T."/>
            <person name="Mueller R."/>
        </authorList>
    </citation>
    <scope>NUCLEOTIDE SEQUENCE [LARGE SCALE GENOMIC DNA]</scope>
    <source>
        <strain evidence="2 3">MSr12523</strain>
    </source>
</reference>
<keyword evidence="3" id="KW-1185">Reference proteome</keyword>
<gene>
    <name evidence="2" type="ORF">LZC95_17285</name>
</gene>
<feature type="region of interest" description="Disordered" evidence="1">
    <location>
        <begin position="1"/>
        <end position="30"/>
    </location>
</feature>
<proteinExistence type="predicted"/>